<comment type="caution">
    <text evidence="1">The sequence shown here is derived from an EMBL/GenBank/DDBJ whole genome shotgun (WGS) entry which is preliminary data.</text>
</comment>
<dbReference type="RefSeq" id="WP_097879806.1">
    <property type="nucleotide sequence ID" value="NZ_JAUORE010000003.1"/>
</dbReference>
<evidence type="ECO:0000313" key="1">
    <source>
        <dbReference type="EMBL" id="PGZ04907.1"/>
    </source>
</evidence>
<accession>A0AB36VFY5</accession>
<proteinExistence type="predicted"/>
<protein>
    <submittedName>
        <fullName evidence="1">Uncharacterized protein</fullName>
    </submittedName>
</protein>
<dbReference type="AlphaFoldDB" id="A0AB36VFY5"/>
<gene>
    <name evidence="1" type="ORF">COE48_04825</name>
</gene>
<evidence type="ECO:0000313" key="2">
    <source>
        <dbReference type="Proteomes" id="UP000223445"/>
    </source>
</evidence>
<name>A0AB36VFY5_BACTU</name>
<sequence length="116" mass="13690">MDIKKKIFARYVEALEEAIYSMPTGISEVIDMREEEITVAQQYFKDNVKNKKQLETNEESCPHCNANLQGEPIPLGVQMYYGATHYSRKIGIYSMETDRTTHYQCPDCEQQWKREW</sequence>
<dbReference type="EMBL" id="NUPM01000005">
    <property type="protein sequence ID" value="PGZ04907.1"/>
    <property type="molecule type" value="Genomic_DNA"/>
</dbReference>
<organism evidence="1 2">
    <name type="scientific">Bacillus thuringiensis</name>
    <dbReference type="NCBI Taxonomy" id="1428"/>
    <lineage>
        <taxon>Bacteria</taxon>
        <taxon>Bacillati</taxon>
        <taxon>Bacillota</taxon>
        <taxon>Bacilli</taxon>
        <taxon>Bacillales</taxon>
        <taxon>Bacillaceae</taxon>
        <taxon>Bacillus</taxon>
        <taxon>Bacillus cereus group</taxon>
    </lineage>
</organism>
<dbReference type="Proteomes" id="UP000223445">
    <property type="component" value="Unassembled WGS sequence"/>
</dbReference>
<reference evidence="1 2" key="1">
    <citation type="submission" date="2017-09" db="EMBL/GenBank/DDBJ databases">
        <title>Large-scale bioinformatics analysis of Bacillus genomes uncovers conserved roles of natural products in bacterial physiology.</title>
        <authorList>
            <consortium name="Agbiome Team Llc"/>
            <person name="Bleich R.M."/>
            <person name="Grubbs K.J."/>
            <person name="Santa Maria K.C."/>
            <person name="Allen S.E."/>
            <person name="Farag S."/>
            <person name="Shank E.A."/>
            <person name="Bowers A."/>
        </authorList>
    </citation>
    <scope>NUCLEOTIDE SEQUENCE [LARGE SCALE GENOMIC DNA]</scope>
    <source>
        <strain evidence="1 2">AFS030179</strain>
    </source>
</reference>